<dbReference type="CDD" id="cd07379">
    <property type="entry name" value="MPP_239FB"/>
    <property type="match status" value="1"/>
</dbReference>
<dbReference type="Gene3D" id="3.60.21.10">
    <property type="match status" value="1"/>
</dbReference>
<evidence type="ECO:0000313" key="2">
    <source>
        <dbReference type="EMBL" id="RDX47889.1"/>
    </source>
</evidence>
<evidence type="ECO:0000313" key="3">
    <source>
        <dbReference type="Proteomes" id="UP000256964"/>
    </source>
</evidence>
<dbReference type="PANTHER" id="PTHR12905">
    <property type="entry name" value="METALLOPHOSPHOESTERASE"/>
    <property type="match status" value="1"/>
</dbReference>
<dbReference type="Pfam" id="PF00149">
    <property type="entry name" value="Metallophos"/>
    <property type="match status" value="1"/>
</dbReference>
<dbReference type="InterPro" id="IPR029052">
    <property type="entry name" value="Metallo-depent_PP-like"/>
</dbReference>
<feature type="domain" description="Calcineurin-like phosphoesterase" evidence="1">
    <location>
        <begin position="50"/>
        <end position="231"/>
    </location>
</feature>
<organism evidence="2 3">
    <name type="scientific">Lentinus brumalis</name>
    <dbReference type="NCBI Taxonomy" id="2498619"/>
    <lineage>
        <taxon>Eukaryota</taxon>
        <taxon>Fungi</taxon>
        <taxon>Dikarya</taxon>
        <taxon>Basidiomycota</taxon>
        <taxon>Agaricomycotina</taxon>
        <taxon>Agaricomycetes</taxon>
        <taxon>Polyporales</taxon>
        <taxon>Polyporaceae</taxon>
        <taxon>Lentinus</taxon>
    </lineage>
</organism>
<dbReference type="InterPro" id="IPR004843">
    <property type="entry name" value="Calcineurin-like_PHP"/>
</dbReference>
<reference evidence="2 3" key="1">
    <citation type="journal article" date="2018" name="Biotechnol. Biofuels">
        <title>Integrative visual omics of the white-rot fungus Polyporus brumalis exposes the biotechnological potential of its oxidative enzymes for delignifying raw plant biomass.</title>
        <authorList>
            <person name="Miyauchi S."/>
            <person name="Rancon A."/>
            <person name="Drula E."/>
            <person name="Hage H."/>
            <person name="Chaduli D."/>
            <person name="Favel A."/>
            <person name="Grisel S."/>
            <person name="Henrissat B."/>
            <person name="Herpoel-Gimbert I."/>
            <person name="Ruiz-Duenas F.J."/>
            <person name="Chevret D."/>
            <person name="Hainaut M."/>
            <person name="Lin J."/>
            <person name="Wang M."/>
            <person name="Pangilinan J."/>
            <person name="Lipzen A."/>
            <person name="Lesage-Meessen L."/>
            <person name="Navarro D."/>
            <person name="Riley R."/>
            <person name="Grigoriev I.V."/>
            <person name="Zhou S."/>
            <person name="Raouche S."/>
            <person name="Rosso M.N."/>
        </authorList>
    </citation>
    <scope>NUCLEOTIDE SEQUENCE [LARGE SCALE GENOMIC DNA]</scope>
    <source>
        <strain evidence="2 3">BRFM 1820</strain>
    </source>
</reference>
<proteinExistence type="predicted"/>
<dbReference type="SUPFAM" id="SSF56300">
    <property type="entry name" value="Metallo-dependent phosphatases"/>
    <property type="match status" value="1"/>
</dbReference>
<dbReference type="PANTHER" id="PTHR12905:SF28">
    <property type="entry name" value="RHAMNOGALACTURONATE LYASE C-RELATED"/>
    <property type="match status" value="1"/>
</dbReference>
<gene>
    <name evidence="2" type="ORF">OH76DRAFT_704603</name>
</gene>
<name>A0A371D5U5_9APHY</name>
<keyword evidence="3" id="KW-1185">Reference proteome</keyword>
<dbReference type="InterPro" id="IPR051693">
    <property type="entry name" value="UPF0046_metallophosphoest"/>
</dbReference>
<sequence>MSGLDSILNRQQPSAWDRFTSSPLLFLARWVYYTGNSTTALPPPKTDSVRVVCISDTHNTHRAQPALPDGDILIHAGDLTQSGTVEELDDVLAWLAEQPHPHKLFIAGNHDVALTSPDIHERIPSGLTYLEDSATEVSVRGRTLRVYGSPHTPKQGSWPFQYPRIRPTSFSPSPREQANELWSSIPPATDILITHGPPMAHLDVNNYGCYALLHAVRHIRPRLHVFGHIHGGRGVECVHWDPAQMVYEEICAGRAGWGGLARLLWNRLVTWIWGTGSSQITDLVNAAAVGGRGIRDDQRKGAIVVQICLIASPMH</sequence>
<dbReference type="OrthoDB" id="630188at2759"/>
<accession>A0A371D5U5</accession>
<dbReference type="AlphaFoldDB" id="A0A371D5U5"/>
<protein>
    <submittedName>
        <fullName evidence="2">Metallophosphoesterase domain-containing protein 1</fullName>
    </submittedName>
</protein>
<evidence type="ECO:0000259" key="1">
    <source>
        <dbReference type="Pfam" id="PF00149"/>
    </source>
</evidence>
<dbReference type="GO" id="GO:0016787">
    <property type="term" value="F:hydrolase activity"/>
    <property type="evidence" value="ECO:0007669"/>
    <property type="project" value="InterPro"/>
</dbReference>
<dbReference type="Proteomes" id="UP000256964">
    <property type="component" value="Unassembled WGS sequence"/>
</dbReference>
<dbReference type="EMBL" id="KZ857415">
    <property type="protein sequence ID" value="RDX47889.1"/>
    <property type="molecule type" value="Genomic_DNA"/>
</dbReference>